<dbReference type="OrthoDB" id="1896898at2759"/>
<dbReference type="OMA" id="MVQCTYL"/>
<reference evidence="1" key="3">
    <citation type="submission" date="2020-06" db="EMBL/GenBank/DDBJ databases">
        <title>Helianthus annuus Genome sequencing and assembly Release 2.</title>
        <authorList>
            <person name="Gouzy J."/>
            <person name="Langlade N."/>
            <person name="Munos S."/>
        </authorList>
    </citation>
    <scope>NUCLEOTIDE SEQUENCE</scope>
    <source>
        <tissue evidence="1">Leaves</tissue>
    </source>
</reference>
<proteinExistence type="predicted"/>
<evidence type="ECO:0000313" key="2">
    <source>
        <dbReference type="EMBL" id="OTG11042.1"/>
    </source>
</evidence>
<dbReference type="EMBL" id="MNCJ02000325">
    <property type="protein sequence ID" value="KAF5786376.1"/>
    <property type="molecule type" value="Genomic_DNA"/>
</dbReference>
<name>A0A251TKA7_HELAN</name>
<dbReference type="STRING" id="4232.A0A251TKA7"/>
<dbReference type="EMBL" id="CM007899">
    <property type="protein sequence ID" value="OTG11042.1"/>
    <property type="molecule type" value="Genomic_DNA"/>
</dbReference>
<evidence type="ECO:0008006" key="4">
    <source>
        <dbReference type="Google" id="ProtNLM"/>
    </source>
</evidence>
<evidence type="ECO:0000313" key="3">
    <source>
        <dbReference type="Proteomes" id="UP000215914"/>
    </source>
</evidence>
<dbReference type="PANTHER" id="PTHR31972:SF83">
    <property type="entry name" value="DUF868 FAMILY PROTEIN"/>
    <property type="match status" value="1"/>
</dbReference>
<dbReference type="InterPro" id="IPR008586">
    <property type="entry name" value="DUF868_pln"/>
</dbReference>
<sequence length="295" mass="32783">MKDFPSCFGENGVQVADASCTNASATTTVTKASQNLVTNVYQTKLVGKSRLIIVTWFKNLVGHCFSVEIDDLSGKSLCKLDVKPSIFSKRKGSKSVEVDFVTIDVYWDLTSCKFGSGPEPIEGFYMGIVCKDDVVLLIGDLKKDVFKKTKCLSNSMRLLKREHVFGKNVFGTKVQFKDHGQIHDLRIECEAFGPGPDEPCLVVRLDSKIVMQVQHLVWKFRGNCTVSVDGLPVEVYWDVHNWLFGSSTGSAVFMFQTCPGFEKSGAFAVDRAMVNPWSCSQSSGFCLTLYAWKSE</sequence>
<evidence type="ECO:0000313" key="1">
    <source>
        <dbReference type="EMBL" id="KAF5786376.1"/>
    </source>
</evidence>
<reference evidence="1 3" key="1">
    <citation type="journal article" date="2017" name="Nature">
        <title>The sunflower genome provides insights into oil metabolism, flowering and Asterid evolution.</title>
        <authorList>
            <person name="Badouin H."/>
            <person name="Gouzy J."/>
            <person name="Grassa C.J."/>
            <person name="Murat F."/>
            <person name="Staton S.E."/>
            <person name="Cottret L."/>
            <person name="Lelandais-Briere C."/>
            <person name="Owens G.L."/>
            <person name="Carrere S."/>
            <person name="Mayjonade B."/>
            <person name="Legrand L."/>
            <person name="Gill N."/>
            <person name="Kane N.C."/>
            <person name="Bowers J.E."/>
            <person name="Hubner S."/>
            <person name="Bellec A."/>
            <person name="Berard A."/>
            <person name="Berges H."/>
            <person name="Blanchet N."/>
            <person name="Boniface M.C."/>
            <person name="Brunel D."/>
            <person name="Catrice O."/>
            <person name="Chaidir N."/>
            <person name="Claudel C."/>
            <person name="Donnadieu C."/>
            <person name="Faraut T."/>
            <person name="Fievet G."/>
            <person name="Helmstetter N."/>
            <person name="King M."/>
            <person name="Knapp S.J."/>
            <person name="Lai Z."/>
            <person name="Le Paslier M.C."/>
            <person name="Lippi Y."/>
            <person name="Lorenzon L."/>
            <person name="Mandel J.R."/>
            <person name="Marage G."/>
            <person name="Marchand G."/>
            <person name="Marquand E."/>
            <person name="Bret-Mestries E."/>
            <person name="Morien E."/>
            <person name="Nambeesan S."/>
            <person name="Nguyen T."/>
            <person name="Pegot-Espagnet P."/>
            <person name="Pouilly N."/>
            <person name="Raftis F."/>
            <person name="Sallet E."/>
            <person name="Schiex T."/>
            <person name="Thomas J."/>
            <person name="Vandecasteele C."/>
            <person name="Vares D."/>
            <person name="Vear F."/>
            <person name="Vautrin S."/>
            <person name="Crespi M."/>
            <person name="Mangin B."/>
            <person name="Burke J.M."/>
            <person name="Salse J."/>
            <person name="Munos S."/>
            <person name="Vincourt P."/>
            <person name="Rieseberg L.H."/>
            <person name="Langlade N.B."/>
        </authorList>
    </citation>
    <scope>NUCLEOTIDE SEQUENCE [LARGE SCALE GENOMIC DNA]</scope>
    <source>
        <strain evidence="3">cv. SF193</strain>
        <tissue evidence="1">Leaves</tissue>
    </source>
</reference>
<gene>
    <name evidence="2" type="ORF">HannXRQ_Chr10g0294431</name>
    <name evidence="1" type="ORF">HanXRQr2_Chr10g0440221</name>
</gene>
<reference evidence="2" key="2">
    <citation type="submission" date="2017-02" db="EMBL/GenBank/DDBJ databases">
        <title>Sunflower complete genome.</title>
        <authorList>
            <person name="Langlade N."/>
            <person name="Munos S."/>
        </authorList>
    </citation>
    <scope>NUCLEOTIDE SEQUENCE [LARGE SCALE GENOMIC DNA]</scope>
    <source>
        <tissue evidence="2">Leaves</tissue>
    </source>
</reference>
<dbReference type="Gramene" id="mRNA:HanXRQr2_Chr10g0440221">
    <property type="protein sequence ID" value="CDS:HanXRQr2_Chr10g0440221.1"/>
    <property type="gene ID" value="HanXRQr2_Chr10g0440221"/>
</dbReference>
<protein>
    <recommendedName>
        <fullName evidence="4">DUF868 family protein</fullName>
    </recommendedName>
</protein>
<dbReference type="InParanoid" id="A0A251TKA7"/>
<organism evidence="2 3">
    <name type="scientific">Helianthus annuus</name>
    <name type="common">Common sunflower</name>
    <dbReference type="NCBI Taxonomy" id="4232"/>
    <lineage>
        <taxon>Eukaryota</taxon>
        <taxon>Viridiplantae</taxon>
        <taxon>Streptophyta</taxon>
        <taxon>Embryophyta</taxon>
        <taxon>Tracheophyta</taxon>
        <taxon>Spermatophyta</taxon>
        <taxon>Magnoliopsida</taxon>
        <taxon>eudicotyledons</taxon>
        <taxon>Gunneridae</taxon>
        <taxon>Pentapetalae</taxon>
        <taxon>asterids</taxon>
        <taxon>campanulids</taxon>
        <taxon>Asterales</taxon>
        <taxon>Asteraceae</taxon>
        <taxon>Asteroideae</taxon>
        <taxon>Heliantheae alliance</taxon>
        <taxon>Heliantheae</taxon>
        <taxon>Helianthus</taxon>
    </lineage>
</organism>
<dbReference type="Proteomes" id="UP000215914">
    <property type="component" value="Chromosome 10"/>
</dbReference>
<keyword evidence="3" id="KW-1185">Reference proteome</keyword>
<dbReference type="PANTHER" id="PTHR31972">
    <property type="entry name" value="EXPRESSED PROTEIN"/>
    <property type="match status" value="1"/>
</dbReference>
<dbReference type="AlphaFoldDB" id="A0A251TKA7"/>
<accession>A0A251TKA7</accession>
<dbReference type="Pfam" id="PF05910">
    <property type="entry name" value="DUF868"/>
    <property type="match status" value="1"/>
</dbReference>